<evidence type="ECO:0000259" key="6">
    <source>
        <dbReference type="Pfam" id="PF05726"/>
    </source>
</evidence>
<feature type="compositionally biased region" description="Polar residues" evidence="4">
    <location>
        <begin position="1"/>
        <end position="10"/>
    </location>
</feature>
<feature type="binding site" evidence="2">
    <location>
        <position position="127"/>
    </location>
    <ligand>
        <name>Fe cation</name>
        <dbReference type="ChEBI" id="CHEBI:24875"/>
    </ligand>
</feature>
<gene>
    <name evidence="7" type="ORF">CTEST_09920</name>
</gene>
<comment type="similarity">
    <text evidence="1 3">Belongs to the pirin family.</text>
</comment>
<dbReference type="Proteomes" id="UP000035540">
    <property type="component" value="Chromosome"/>
</dbReference>
<dbReference type="GO" id="GO:0046872">
    <property type="term" value="F:metal ion binding"/>
    <property type="evidence" value="ECO:0007669"/>
    <property type="project" value="UniProtKB-KW"/>
</dbReference>
<dbReference type="KEGG" id="cted:CTEST_09920"/>
<name>A0A0G3H7T1_9CORY</name>
<feature type="binding site" evidence="2">
    <location>
        <position position="83"/>
    </location>
    <ligand>
        <name>Fe cation</name>
        <dbReference type="ChEBI" id="CHEBI:24875"/>
    </ligand>
</feature>
<organism evidence="7 8">
    <name type="scientific">Corynebacterium testudinoris</name>
    <dbReference type="NCBI Taxonomy" id="136857"/>
    <lineage>
        <taxon>Bacteria</taxon>
        <taxon>Bacillati</taxon>
        <taxon>Actinomycetota</taxon>
        <taxon>Actinomycetes</taxon>
        <taxon>Mycobacteriales</taxon>
        <taxon>Corynebacteriaceae</taxon>
        <taxon>Corynebacterium</taxon>
    </lineage>
</organism>
<dbReference type="CDD" id="cd02909">
    <property type="entry name" value="cupin_pirin_N"/>
    <property type="match status" value="1"/>
</dbReference>
<evidence type="ECO:0000256" key="1">
    <source>
        <dbReference type="ARBA" id="ARBA00008416"/>
    </source>
</evidence>
<feature type="domain" description="Pirin C-terminal" evidence="6">
    <location>
        <begin position="194"/>
        <end position="293"/>
    </location>
</feature>
<accession>A0A0G3H7T1</accession>
<dbReference type="EMBL" id="CP011545">
    <property type="protein sequence ID" value="AKK09409.1"/>
    <property type="molecule type" value="Genomic_DNA"/>
</dbReference>
<feature type="binding site" evidence="2">
    <location>
        <position position="81"/>
    </location>
    <ligand>
        <name>Fe cation</name>
        <dbReference type="ChEBI" id="CHEBI:24875"/>
    </ligand>
</feature>
<dbReference type="InterPro" id="IPR014710">
    <property type="entry name" value="RmlC-like_jellyroll"/>
</dbReference>
<dbReference type="PATRIC" id="fig|136857.5.peg.1969"/>
<dbReference type="CDD" id="cd02247">
    <property type="entry name" value="cupin_pirin_C"/>
    <property type="match status" value="1"/>
</dbReference>
<dbReference type="SUPFAM" id="SSF51182">
    <property type="entry name" value="RmlC-like cupins"/>
    <property type="match status" value="1"/>
</dbReference>
<dbReference type="STRING" id="136857.CTEST_09920"/>
<evidence type="ECO:0000256" key="3">
    <source>
        <dbReference type="RuleBase" id="RU003457"/>
    </source>
</evidence>
<dbReference type="PANTHER" id="PTHR13903:SF8">
    <property type="entry name" value="PIRIN"/>
    <property type="match status" value="1"/>
</dbReference>
<keyword evidence="2" id="KW-0408">Iron</keyword>
<reference evidence="7 8" key="1">
    <citation type="journal article" date="2015" name="Genome Announc.">
        <title>Complete Genome Sequence of the Type Strain Corynebacterium testudinoris DSM 44614, Recovered from Necrotic Lesions in the Mouth of a Tortoise.</title>
        <authorList>
            <person name="Ruckert C."/>
            <person name="Kriete M."/>
            <person name="Jaenicke S."/>
            <person name="Winkler A."/>
            <person name="Tauch A."/>
        </authorList>
    </citation>
    <scope>NUCLEOTIDE SEQUENCE [LARGE SCALE GENOMIC DNA]</scope>
    <source>
        <strain evidence="7 8">DSM 44614</strain>
    </source>
</reference>
<dbReference type="Pfam" id="PF05726">
    <property type="entry name" value="Pirin_C"/>
    <property type="match status" value="1"/>
</dbReference>
<keyword evidence="8" id="KW-1185">Reference proteome</keyword>
<dbReference type="Pfam" id="PF02678">
    <property type="entry name" value="Pirin"/>
    <property type="match status" value="1"/>
</dbReference>
<evidence type="ECO:0000256" key="4">
    <source>
        <dbReference type="SAM" id="MobiDB-lite"/>
    </source>
</evidence>
<dbReference type="AlphaFoldDB" id="A0A0G3H7T1"/>
<evidence type="ECO:0000259" key="5">
    <source>
        <dbReference type="Pfam" id="PF02678"/>
    </source>
</evidence>
<evidence type="ECO:0000313" key="7">
    <source>
        <dbReference type="EMBL" id="AKK09409.1"/>
    </source>
</evidence>
<evidence type="ECO:0000256" key="2">
    <source>
        <dbReference type="PIRSR" id="PIRSR006232-1"/>
    </source>
</evidence>
<sequence length="340" mass="37108">MSDANPNPQELSIAPSPPRCPDGAKVEIITAREVPLGGPRAMTVRRTLPQKQRSLIGAWCFMDHYGPDDVSASGGMDVAPHPHTGLQTVSWLFEGTITHHDSGGHHAVVFPGEVNLMTAGAGICHSEVSTQETTTLHGVQLWTALPDAHRHGPRRFDHHAPEAVEFDGGQALVFLGTLFGDASPVTTFTPLVGAEIRLAAGATVSFDVDASFEHGLLVDAGEVDLEGVPVARGELAYTGTGETQLRIRNTGDSPARMVFIGGEPFTENILMWWNFIGREYEEIEQFREQWQAQDERFGHTYGYIGHHADGLSWLPAPELPHSEIKPRINPESIARPEERI</sequence>
<evidence type="ECO:0000313" key="8">
    <source>
        <dbReference type="Proteomes" id="UP000035540"/>
    </source>
</evidence>
<dbReference type="InterPro" id="IPR008778">
    <property type="entry name" value="Pirin_C_dom"/>
</dbReference>
<proteinExistence type="inferred from homology"/>
<feature type="domain" description="Pirin N-terminal" evidence="5">
    <location>
        <begin position="43"/>
        <end position="142"/>
    </location>
</feature>
<dbReference type="PANTHER" id="PTHR13903">
    <property type="entry name" value="PIRIN-RELATED"/>
    <property type="match status" value="1"/>
</dbReference>
<protein>
    <submittedName>
        <fullName evidence="7">Pirin-related protein</fullName>
    </submittedName>
</protein>
<dbReference type="Gene3D" id="2.60.120.10">
    <property type="entry name" value="Jelly Rolls"/>
    <property type="match status" value="1"/>
</dbReference>
<feature type="region of interest" description="Disordered" evidence="4">
    <location>
        <begin position="1"/>
        <end position="21"/>
    </location>
</feature>
<dbReference type="PIRSF" id="PIRSF006232">
    <property type="entry name" value="Pirin"/>
    <property type="match status" value="1"/>
</dbReference>
<reference evidence="8" key="2">
    <citation type="submission" date="2015-05" db="EMBL/GenBank/DDBJ databases">
        <title>Complete genome sequence of Corynebacterium testudinoris DSM 44614, recovered from necrotic lesions in the mouth of a tortoise.</title>
        <authorList>
            <person name="Ruckert C."/>
            <person name="Albersmeier A."/>
            <person name="Winkler A."/>
            <person name="Tauch A."/>
        </authorList>
    </citation>
    <scope>NUCLEOTIDE SEQUENCE [LARGE SCALE GENOMIC DNA]</scope>
    <source>
        <strain evidence="8">DSM 44614</strain>
    </source>
</reference>
<dbReference type="InterPro" id="IPR012093">
    <property type="entry name" value="Pirin"/>
</dbReference>
<feature type="binding site" evidence="2">
    <location>
        <position position="125"/>
    </location>
    <ligand>
        <name>Fe cation</name>
        <dbReference type="ChEBI" id="CHEBI:24875"/>
    </ligand>
</feature>
<dbReference type="OrthoDB" id="321327at2"/>
<dbReference type="RefSeq" id="WP_047253590.1">
    <property type="nucleotide sequence ID" value="NZ_CP011545.1"/>
</dbReference>
<comment type="cofactor">
    <cofactor evidence="2">
        <name>Fe cation</name>
        <dbReference type="ChEBI" id="CHEBI:24875"/>
    </cofactor>
    <text evidence="2">Binds 1 Fe cation per subunit.</text>
</comment>
<dbReference type="InterPro" id="IPR011051">
    <property type="entry name" value="RmlC_Cupin_sf"/>
</dbReference>
<keyword evidence="2" id="KW-0479">Metal-binding</keyword>
<dbReference type="InterPro" id="IPR003829">
    <property type="entry name" value="Pirin_N_dom"/>
</dbReference>